<organism evidence="5 7">
    <name type="scientific">Cercospora beticola</name>
    <name type="common">Sugarbeet leaf spot fungus</name>
    <dbReference type="NCBI Taxonomy" id="122368"/>
    <lineage>
        <taxon>Eukaryota</taxon>
        <taxon>Fungi</taxon>
        <taxon>Dikarya</taxon>
        <taxon>Ascomycota</taxon>
        <taxon>Pezizomycotina</taxon>
        <taxon>Dothideomycetes</taxon>
        <taxon>Dothideomycetidae</taxon>
        <taxon>Mycosphaerellales</taxon>
        <taxon>Mycosphaerellaceae</taxon>
        <taxon>Cercospora</taxon>
    </lineage>
</organism>
<feature type="domain" description="YDG" evidence="4">
    <location>
        <begin position="141"/>
        <end position="292"/>
    </location>
</feature>
<dbReference type="Pfam" id="PF02182">
    <property type="entry name" value="SAD_SRA"/>
    <property type="match status" value="1"/>
</dbReference>
<dbReference type="InterPro" id="IPR045134">
    <property type="entry name" value="UHRF1/2-like"/>
</dbReference>
<accession>A0A2G5HFI5</accession>
<dbReference type="InterPro" id="IPR015947">
    <property type="entry name" value="PUA-like_sf"/>
</dbReference>
<feature type="region of interest" description="Disordered" evidence="3">
    <location>
        <begin position="306"/>
        <end position="337"/>
    </location>
</feature>
<dbReference type="PROSITE" id="PS51015">
    <property type="entry name" value="YDG"/>
    <property type="match status" value="1"/>
</dbReference>
<proteinExistence type="predicted"/>
<name>A0A2G5HFI5_CERBT</name>
<dbReference type="EMBL" id="CP134192">
    <property type="protein sequence ID" value="WPB08422.1"/>
    <property type="molecule type" value="Genomic_DNA"/>
</dbReference>
<feature type="region of interest" description="Disordered" evidence="3">
    <location>
        <begin position="38"/>
        <end position="58"/>
    </location>
</feature>
<comment type="subcellular location">
    <subcellularLocation>
        <location evidence="2">Nucleus</location>
    </subcellularLocation>
</comment>
<evidence type="ECO:0000259" key="4">
    <source>
        <dbReference type="PROSITE" id="PS51015"/>
    </source>
</evidence>
<evidence type="ECO:0000313" key="6">
    <source>
        <dbReference type="EMBL" id="WPB08422.1"/>
    </source>
</evidence>
<protein>
    <recommendedName>
        <fullName evidence="4">YDG domain-containing protein</fullName>
    </recommendedName>
</protein>
<dbReference type="InterPro" id="IPR003105">
    <property type="entry name" value="SRA_YDG"/>
</dbReference>
<dbReference type="PANTHER" id="PTHR14140:SF27">
    <property type="entry name" value="OS04G0289800 PROTEIN"/>
    <property type="match status" value="1"/>
</dbReference>
<evidence type="ECO:0000313" key="8">
    <source>
        <dbReference type="Proteomes" id="UP001302367"/>
    </source>
</evidence>
<evidence type="ECO:0000313" key="7">
    <source>
        <dbReference type="Proteomes" id="UP000230605"/>
    </source>
</evidence>
<reference evidence="5 7" key="1">
    <citation type="submission" date="2015-10" db="EMBL/GenBank/DDBJ databases">
        <title>The cercosporin biosynthetic gene cluster was horizontally transferred to several fungal lineages and shown to be expanded in Cercospora beticola based on microsynteny with recipient genomes.</title>
        <authorList>
            <person name="De Jonge R."/>
            <person name="Ebert M.K."/>
            <person name="Suttle J.C."/>
            <person name="Jurick Ii W.M."/>
            <person name="Secor G.A."/>
            <person name="Thomma B.P."/>
            <person name="Van De Peer Y."/>
            <person name="Bolton M.D."/>
        </authorList>
    </citation>
    <scope>NUCLEOTIDE SEQUENCE [LARGE SCALE GENOMIC DNA]</scope>
    <source>
        <strain evidence="5 7">09-40</strain>
    </source>
</reference>
<evidence type="ECO:0000256" key="2">
    <source>
        <dbReference type="PROSITE-ProRule" id="PRU00358"/>
    </source>
</evidence>
<evidence type="ECO:0000256" key="3">
    <source>
        <dbReference type="SAM" id="MobiDB-lite"/>
    </source>
</evidence>
<dbReference type="AlphaFoldDB" id="A0A2G5HFI5"/>
<evidence type="ECO:0000313" key="5">
    <source>
        <dbReference type="EMBL" id="PIA90993.1"/>
    </source>
</evidence>
<dbReference type="GO" id="GO:0061630">
    <property type="term" value="F:ubiquitin protein ligase activity"/>
    <property type="evidence" value="ECO:0007669"/>
    <property type="project" value="TreeGrafter"/>
</dbReference>
<feature type="compositionally biased region" description="Basic and acidic residues" evidence="3">
    <location>
        <begin position="307"/>
        <end position="337"/>
    </location>
</feature>
<dbReference type="Proteomes" id="UP000230605">
    <property type="component" value="Chromosome 9"/>
</dbReference>
<reference evidence="6 8" key="2">
    <citation type="submission" date="2023-09" db="EMBL/GenBank/DDBJ databases">
        <title>Complete-Gapless Cercospora beticola genome.</title>
        <authorList>
            <person name="Wyatt N.A."/>
            <person name="Spanner R.E."/>
            <person name="Bolton M.D."/>
        </authorList>
    </citation>
    <scope>NUCLEOTIDE SEQUENCE [LARGE SCALE GENOMIC DNA]</scope>
    <source>
        <strain evidence="6">Cb09-40</strain>
    </source>
</reference>
<keyword evidence="1 2" id="KW-0539">Nucleus</keyword>
<dbReference type="Proteomes" id="UP001302367">
    <property type="component" value="Chromosome 9"/>
</dbReference>
<dbReference type="SUPFAM" id="SSF88697">
    <property type="entry name" value="PUA domain-like"/>
    <property type="match status" value="1"/>
</dbReference>
<dbReference type="GO" id="GO:0005634">
    <property type="term" value="C:nucleus"/>
    <property type="evidence" value="ECO:0007669"/>
    <property type="project" value="UniProtKB-SubCell"/>
</dbReference>
<dbReference type="PANTHER" id="PTHR14140">
    <property type="entry name" value="E3 UBIQUITIN-PROTEIN LIGASE UHRF-RELATED"/>
    <property type="match status" value="1"/>
</dbReference>
<dbReference type="Gene3D" id="2.30.280.10">
    <property type="entry name" value="SRA-YDG"/>
    <property type="match status" value="1"/>
</dbReference>
<keyword evidence="8" id="KW-1185">Reference proteome</keyword>
<dbReference type="EMBL" id="LKMD01000107">
    <property type="protein sequence ID" value="PIA90993.1"/>
    <property type="molecule type" value="Genomic_DNA"/>
</dbReference>
<dbReference type="OrthoDB" id="2270193at2759"/>
<dbReference type="GO" id="GO:0016567">
    <property type="term" value="P:protein ubiquitination"/>
    <property type="evidence" value="ECO:0007669"/>
    <property type="project" value="TreeGrafter"/>
</dbReference>
<dbReference type="InterPro" id="IPR036987">
    <property type="entry name" value="SRA-YDG_sf"/>
</dbReference>
<dbReference type="GO" id="GO:0044027">
    <property type="term" value="P:negative regulation of gene expression via chromosomal CpG island methylation"/>
    <property type="evidence" value="ECO:0007669"/>
    <property type="project" value="TreeGrafter"/>
</dbReference>
<sequence length="337" mass="36957">MPASEATYAFRKHTPRTVVDIPTFKDYLIQERKDIVNPLRDGKNDSGSSEDSDEFEKAKTAQCNRLEALLEMLKYSQVNKDLLEKEAALADTLDIICTAPAFSSYQKAAQELKTRFAKSNHGAGEPVSIIPHSGKEKPLKYGHNGFTPGDTWSLQPDVVKAGVHGAQVGIYGHPLSGVRSLSLRNGENTGTSLNKDEGIKVLYGTRGGADEEEKDTLPAPNRETFSLYASIRTRIPVRVLRFAPSLGPGQKAPPAGLGPEVGWRYDGLYRVTRVQEATNEKRGKFEKFTLERSPLDDNKGVSFADCRGVESSDGEKVESDKEVADAKAERAPHGCDY</sequence>
<evidence type="ECO:0000256" key="1">
    <source>
        <dbReference type="ARBA" id="ARBA00023242"/>
    </source>
</evidence>
<gene>
    <name evidence="5" type="ORF">CB0940_11551</name>
    <name evidence="6" type="ORF">RHO25_013088</name>
</gene>